<evidence type="ECO:0000256" key="5">
    <source>
        <dbReference type="ARBA" id="ARBA00022833"/>
    </source>
</evidence>
<feature type="domain" description="C2H2-type" evidence="9">
    <location>
        <begin position="489"/>
        <end position="516"/>
    </location>
</feature>
<organism evidence="10 11">
    <name type="scientific">Haemaphysalis longicornis</name>
    <name type="common">Bush tick</name>
    <dbReference type="NCBI Taxonomy" id="44386"/>
    <lineage>
        <taxon>Eukaryota</taxon>
        <taxon>Metazoa</taxon>
        <taxon>Ecdysozoa</taxon>
        <taxon>Arthropoda</taxon>
        <taxon>Chelicerata</taxon>
        <taxon>Arachnida</taxon>
        <taxon>Acari</taxon>
        <taxon>Parasitiformes</taxon>
        <taxon>Ixodida</taxon>
        <taxon>Ixodoidea</taxon>
        <taxon>Ixodidae</taxon>
        <taxon>Haemaphysalinae</taxon>
        <taxon>Haemaphysalis</taxon>
    </lineage>
</organism>
<comment type="subcellular location">
    <subcellularLocation>
        <location evidence="1">Nucleus</location>
    </subcellularLocation>
</comment>
<dbReference type="Pfam" id="PF13912">
    <property type="entry name" value="zf-C2H2_6"/>
    <property type="match status" value="2"/>
</dbReference>
<dbReference type="OMA" id="RYLDAHC"/>
<dbReference type="SMART" id="SM00355">
    <property type="entry name" value="ZnF_C2H2"/>
    <property type="match status" value="13"/>
</dbReference>
<dbReference type="PANTHER" id="PTHR24381">
    <property type="entry name" value="ZINC FINGER PROTEIN"/>
    <property type="match status" value="1"/>
</dbReference>
<evidence type="ECO:0000256" key="1">
    <source>
        <dbReference type="ARBA" id="ARBA00004123"/>
    </source>
</evidence>
<feature type="domain" description="C2H2-type" evidence="9">
    <location>
        <begin position="397"/>
        <end position="425"/>
    </location>
</feature>
<keyword evidence="4 7" id="KW-0863">Zinc-finger</keyword>
<dbReference type="InterPro" id="IPR036236">
    <property type="entry name" value="Znf_C2H2_sf"/>
</dbReference>
<dbReference type="Pfam" id="PF13913">
    <property type="entry name" value="zf-C2HC_2"/>
    <property type="match status" value="3"/>
</dbReference>
<dbReference type="GO" id="GO:0000977">
    <property type="term" value="F:RNA polymerase II transcription regulatory region sequence-specific DNA binding"/>
    <property type="evidence" value="ECO:0007669"/>
    <property type="project" value="TreeGrafter"/>
</dbReference>
<dbReference type="Gene3D" id="3.30.160.60">
    <property type="entry name" value="Classic Zinc Finger"/>
    <property type="match status" value="6"/>
</dbReference>
<keyword evidence="11" id="KW-1185">Reference proteome</keyword>
<keyword evidence="2" id="KW-0479">Metal-binding</keyword>
<dbReference type="OrthoDB" id="8117402at2759"/>
<evidence type="ECO:0000256" key="4">
    <source>
        <dbReference type="ARBA" id="ARBA00022771"/>
    </source>
</evidence>
<reference evidence="10 11" key="1">
    <citation type="journal article" date="2020" name="Cell">
        <title>Large-Scale Comparative Analyses of Tick Genomes Elucidate Their Genetic Diversity and Vector Capacities.</title>
        <authorList>
            <consortium name="Tick Genome and Microbiome Consortium (TIGMIC)"/>
            <person name="Jia N."/>
            <person name="Wang J."/>
            <person name="Shi W."/>
            <person name="Du L."/>
            <person name="Sun Y."/>
            <person name="Zhan W."/>
            <person name="Jiang J.F."/>
            <person name="Wang Q."/>
            <person name="Zhang B."/>
            <person name="Ji P."/>
            <person name="Bell-Sakyi L."/>
            <person name="Cui X.M."/>
            <person name="Yuan T.T."/>
            <person name="Jiang B.G."/>
            <person name="Yang W.F."/>
            <person name="Lam T.T."/>
            <person name="Chang Q.C."/>
            <person name="Ding S.J."/>
            <person name="Wang X.J."/>
            <person name="Zhu J.G."/>
            <person name="Ruan X.D."/>
            <person name="Zhao L."/>
            <person name="Wei J.T."/>
            <person name="Ye R.Z."/>
            <person name="Que T.C."/>
            <person name="Du C.H."/>
            <person name="Zhou Y.H."/>
            <person name="Cheng J.X."/>
            <person name="Dai P.F."/>
            <person name="Guo W.B."/>
            <person name="Han X.H."/>
            <person name="Huang E.J."/>
            <person name="Li L.F."/>
            <person name="Wei W."/>
            <person name="Gao Y.C."/>
            <person name="Liu J.Z."/>
            <person name="Shao H.Z."/>
            <person name="Wang X."/>
            <person name="Wang C.C."/>
            <person name="Yang T.C."/>
            <person name="Huo Q.B."/>
            <person name="Li W."/>
            <person name="Chen H.Y."/>
            <person name="Chen S.E."/>
            <person name="Zhou L.G."/>
            <person name="Ni X.B."/>
            <person name="Tian J.H."/>
            <person name="Sheng Y."/>
            <person name="Liu T."/>
            <person name="Pan Y.S."/>
            <person name="Xia L.Y."/>
            <person name="Li J."/>
            <person name="Zhao F."/>
            <person name="Cao W.C."/>
        </authorList>
    </citation>
    <scope>NUCLEOTIDE SEQUENCE [LARGE SCALE GENOMIC DNA]</scope>
    <source>
        <strain evidence="10">HaeL-2018</strain>
    </source>
</reference>
<feature type="domain" description="C2H2-type" evidence="9">
    <location>
        <begin position="517"/>
        <end position="544"/>
    </location>
</feature>
<feature type="domain" description="C2H2-type" evidence="9">
    <location>
        <begin position="302"/>
        <end position="330"/>
    </location>
</feature>
<evidence type="ECO:0000256" key="6">
    <source>
        <dbReference type="ARBA" id="ARBA00023242"/>
    </source>
</evidence>
<dbReference type="PROSITE" id="PS00028">
    <property type="entry name" value="ZINC_FINGER_C2H2_1"/>
    <property type="match status" value="10"/>
</dbReference>
<feature type="domain" description="C2H2-type" evidence="9">
    <location>
        <begin position="164"/>
        <end position="186"/>
    </location>
</feature>
<name>A0A9J6FUV0_HAELO</name>
<dbReference type="PANTHER" id="PTHR24381:SF393">
    <property type="entry name" value="CHROMATIN-LINKED ADAPTOR FOR MSL PROTEINS, ISOFORM B"/>
    <property type="match status" value="1"/>
</dbReference>
<sequence length="545" mass="62282">MEGTGEQCVEKPSLVNSPEMSGALPGVDDSVHASGPRAANRIRTRKQPRKDYAAMMNSPFDDSNDEECDEPDYGEPDDPSADETAAREGGSELFTCVVCFASADDRRSHLEHLASSHPNLKTHCLACESQYDTYSDYAQHLRDSHPQVLQAIDEAGSGAAENALYCLECGKAFDKESYLYQHRSQHFMLNRVPCEVCGKSFLEGAMMERHLETHKVPKFDCPTCRRTFRSAVSLRRHEKAHKRFKHRCQKFAIIESRIRYFSLFKRARHRASLFIDVHVLLSTALSLEIHKCTRHNSSENQFCCSFCQKECDRPDKLRKHMTAKHGGETGGERLFPCPICGRQFRWKHSLKDHVALHEAEKGSPTGKVVRCRHCDQPYASQCALKAHMITHSNQRQFPCNRCGVAFKRKHALTEHCQAVHCTEKSFQCSTCGQTFAVKRYLDAHCKLAHAQSSTPYTCRQVDECQKEFRTQKSLGSHFRTCHTDVPKTFICDFCHKKFPLYRDLRRHKLTHGGDRSHKCENCGSAFYRADNLLRHLKTACKFRDL</sequence>
<dbReference type="PROSITE" id="PS50157">
    <property type="entry name" value="ZINC_FINGER_C2H2_2"/>
    <property type="match status" value="11"/>
</dbReference>
<keyword evidence="3" id="KW-0677">Repeat</keyword>
<evidence type="ECO:0000313" key="10">
    <source>
        <dbReference type="EMBL" id="KAH9366049.1"/>
    </source>
</evidence>
<feature type="domain" description="C2H2-type" evidence="9">
    <location>
        <begin position="456"/>
        <end position="487"/>
    </location>
</feature>
<comment type="caution">
    <text evidence="10">The sequence shown here is derived from an EMBL/GenBank/DDBJ whole genome shotgun (WGS) entry which is preliminary data.</text>
</comment>
<dbReference type="FunFam" id="3.30.160.60:FF:000870">
    <property type="entry name" value="zinc finger protein 197 isoform X1"/>
    <property type="match status" value="1"/>
</dbReference>
<feature type="domain" description="C2H2-type" evidence="9">
    <location>
        <begin position="426"/>
        <end position="454"/>
    </location>
</feature>
<dbReference type="InterPro" id="IPR013087">
    <property type="entry name" value="Znf_C2H2_type"/>
</dbReference>
<evidence type="ECO:0000256" key="8">
    <source>
        <dbReference type="SAM" id="MobiDB-lite"/>
    </source>
</evidence>
<keyword evidence="6" id="KW-0539">Nucleus</keyword>
<feature type="domain" description="C2H2-type" evidence="9">
    <location>
        <begin position="192"/>
        <end position="219"/>
    </location>
</feature>
<dbReference type="GO" id="GO:0005634">
    <property type="term" value="C:nucleus"/>
    <property type="evidence" value="ECO:0007669"/>
    <property type="project" value="UniProtKB-SubCell"/>
</dbReference>
<evidence type="ECO:0000256" key="3">
    <source>
        <dbReference type="ARBA" id="ARBA00022737"/>
    </source>
</evidence>
<feature type="domain" description="C2H2-type" evidence="9">
    <location>
        <begin position="219"/>
        <end position="246"/>
    </location>
</feature>
<protein>
    <recommendedName>
        <fullName evidence="9">C2H2-type domain-containing protein</fullName>
    </recommendedName>
</protein>
<accession>A0A9J6FUV0</accession>
<dbReference type="VEuPathDB" id="VectorBase:HLOH_049838"/>
<feature type="domain" description="C2H2-type" evidence="9">
    <location>
        <begin position="335"/>
        <end position="362"/>
    </location>
</feature>
<dbReference type="GO" id="GO:0000981">
    <property type="term" value="F:DNA-binding transcription factor activity, RNA polymerase II-specific"/>
    <property type="evidence" value="ECO:0007669"/>
    <property type="project" value="TreeGrafter"/>
</dbReference>
<dbReference type="Pfam" id="PF00096">
    <property type="entry name" value="zf-C2H2"/>
    <property type="match status" value="3"/>
</dbReference>
<dbReference type="Proteomes" id="UP000821853">
    <property type="component" value="Chromosome 2"/>
</dbReference>
<feature type="region of interest" description="Disordered" evidence="8">
    <location>
        <begin position="1"/>
        <end position="87"/>
    </location>
</feature>
<dbReference type="EMBL" id="JABSTR010000004">
    <property type="protein sequence ID" value="KAH9366049.1"/>
    <property type="molecule type" value="Genomic_DNA"/>
</dbReference>
<evidence type="ECO:0000256" key="7">
    <source>
        <dbReference type="PROSITE-ProRule" id="PRU00042"/>
    </source>
</evidence>
<keyword evidence="5" id="KW-0862">Zinc</keyword>
<feature type="compositionally biased region" description="Acidic residues" evidence="8">
    <location>
        <begin position="62"/>
        <end position="81"/>
    </location>
</feature>
<dbReference type="SUPFAM" id="SSF57667">
    <property type="entry name" value="beta-beta-alpha zinc fingers"/>
    <property type="match status" value="5"/>
</dbReference>
<dbReference type="GO" id="GO:0008270">
    <property type="term" value="F:zinc ion binding"/>
    <property type="evidence" value="ECO:0007669"/>
    <property type="project" value="UniProtKB-KW"/>
</dbReference>
<evidence type="ECO:0000313" key="11">
    <source>
        <dbReference type="Proteomes" id="UP000821853"/>
    </source>
</evidence>
<gene>
    <name evidence="10" type="ORF">HPB48_020909</name>
</gene>
<evidence type="ECO:0000259" key="9">
    <source>
        <dbReference type="PROSITE" id="PS50157"/>
    </source>
</evidence>
<evidence type="ECO:0000256" key="2">
    <source>
        <dbReference type="ARBA" id="ARBA00022723"/>
    </source>
</evidence>
<dbReference type="AlphaFoldDB" id="A0A9J6FUV0"/>
<proteinExistence type="predicted"/>
<feature type="domain" description="C2H2-type" evidence="9">
    <location>
        <begin position="369"/>
        <end position="396"/>
    </location>
</feature>